<accession>A0AC59YAH4</accession>
<dbReference type="EMBL" id="OX596095">
    <property type="protein sequence ID" value="CAM9511547.1"/>
    <property type="molecule type" value="Genomic_DNA"/>
</dbReference>
<organism evidence="1 2">
    <name type="scientific">Rangifer tarandus platyrhynchus</name>
    <name type="common">Svalbard reindeer</name>
    <dbReference type="NCBI Taxonomy" id="3082113"/>
    <lineage>
        <taxon>Eukaryota</taxon>
        <taxon>Metazoa</taxon>
        <taxon>Chordata</taxon>
        <taxon>Craniata</taxon>
        <taxon>Vertebrata</taxon>
        <taxon>Euteleostomi</taxon>
        <taxon>Mammalia</taxon>
        <taxon>Eutheria</taxon>
        <taxon>Laurasiatheria</taxon>
        <taxon>Artiodactyla</taxon>
        <taxon>Ruminantia</taxon>
        <taxon>Pecora</taxon>
        <taxon>Cervidae</taxon>
        <taxon>Odocoileinae</taxon>
        <taxon>Rangifer</taxon>
    </lineage>
</organism>
<evidence type="ECO:0000313" key="2">
    <source>
        <dbReference type="Proteomes" id="UP001162501"/>
    </source>
</evidence>
<reference evidence="1" key="2">
    <citation type="submission" date="2025-03" db="EMBL/GenBank/DDBJ databases">
        <authorList>
            <consortium name="ELIXIR-Norway"/>
            <consortium name="Elixir Norway"/>
        </authorList>
    </citation>
    <scope>NUCLEOTIDE SEQUENCE</scope>
</reference>
<proteinExistence type="predicted"/>
<protein>
    <submittedName>
        <fullName evidence="1">Uncharacterized protein</fullName>
    </submittedName>
</protein>
<evidence type="ECO:0000313" key="1">
    <source>
        <dbReference type="EMBL" id="CAM9511547.1"/>
    </source>
</evidence>
<reference evidence="1" key="1">
    <citation type="submission" date="2023-05" db="EMBL/GenBank/DDBJ databases">
        <authorList>
            <consortium name="ELIXIR-Norway"/>
        </authorList>
    </citation>
    <scope>NUCLEOTIDE SEQUENCE</scope>
</reference>
<sequence>MEGGSCLRVAGNRSASSLVQFDLQPTVLAPRRKQHGAWGSLRGVPTLSRGSWPRQVHCVQRGHGSCHVWSILGPSVLEQTEEGCCCMTTARPSSPVASAQYGRTRPRVTRSGAWERPGTLGPWDSQLDTFNWLCPSPAGATGHGGPRRLVSFHLDQVLQWPPCPPLCSWCNF</sequence>
<name>A0AC59YAH4_RANTA</name>
<dbReference type="Proteomes" id="UP001162501">
    <property type="component" value="Chromosome 11"/>
</dbReference>
<gene>
    <name evidence="1" type="ORF">MRATA1EN22A_LOCUS3559</name>
</gene>